<evidence type="ECO:0000259" key="1">
    <source>
        <dbReference type="Pfam" id="PF14213"/>
    </source>
</evidence>
<dbReference type="Proteomes" id="UP001227386">
    <property type="component" value="Chromosome"/>
</dbReference>
<accession>A0ABY8PGU8</accession>
<name>A0ABY8PGU8_9PSED</name>
<proteinExistence type="predicted"/>
<gene>
    <name evidence="2" type="ORF">QCD61_04950</name>
</gene>
<protein>
    <submittedName>
        <fullName evidence="2">STAS-like domain-containing protein</fullName>
    </submittedName>
</protein>
<sequence>MSIHIIRLADYTKFPSLRYKADGPSSGEQFRDDHIVPALNLHYQIIIDLNGVPGYPTSWIEEAFGGLVRVNKFKVNDLRARLLLDVADRLQEAEIWLHIEGADGDGSK</sequence>
<keyword evidence="3" id="KW-1185">Reference proteome</keyword>
<evidence type="ECO:0000313" key="3">
    <source>
        <dbReference type="Proteomes" id="UP001227386"/>
    </source>
</evidence>
<dbReference type="InterPro" id="IPR025474">
    <property type="entry name" value="DUF4325"/>
</dbReference>
<evidence type="ECO:0000313" key="2">
    <source>
        <dbReference type="EMBL" id="WGO94433.1"/>
    </source>
</evidence>
<reference evidence="2 3" key="1">
    <citation type="journal article" date="2012" name="Appl. Soil Ecol.">
        <title>Isolation and characterization of new plant growth-promoting bacterial endophytes.</title>
        <authorList>
            <person name="Rashid S."/>
            <person name="Charles T.C."/>
            <person name="Glick B.R."/>
        </authorList>
    </citation>
    <scope>NUCLEOTIDE SEQUENCE [LARGE SCALE GENOMIC DNA]</scope>
    <source>
        <strain evidence="2 3">YsS1</strain>
    </source>
</reference>
<dbReference type="RefSeq" id="WP_280944717.1">
    <property type="nucleotide sequence ID" value="NZ_CP123771.1"/>
</dbReference>
<feature type="domain" description="DUF4325" evidence="1">
    <location>
        <begin position="26"/>
        <end position="82"/>
    </location>
</feature>
<dbReference type="Pfam" id="PF14213">
    <property type="entry name" value="DUF4325"/>
    <property type="match status" value="1"/>
</dbReference>
<dbReference type="EMBL" id="CP123771">
    <property type="protein sequence ID" value="WGO94433.1"/>
    <property type="molecule type" value="Genomic_DNA"/>
</dbReference>
<organism evidence="2 3">
    <name type="scientific">Pseudomonas viciae</name>
    <dbReference type="NCBI Taxonomy" id="2505979"/>
    <lineage>
        <taxon>Bacteria</taxon>
        <taxon>Pseudomonadati</taxon>
        <taxon>Pseudomonadota</taxon>
        <taxon>Gammaproteobacteria</taxon>
        <taxon>Pseudomonadales</taxon>
        <taxon>Pseudomonadaceae</taxon>
        <taxon>Pseudomonas</taxon>
    </lineage>
</organism>